<accession>R1IWG6</accession>
<comment type="caution">
    <text evidence="1">The sequence shown here is derived from an EMBL/GenBank/DDBJ whole genome shotgun (WGS) entry which is preliminary data.</text>
</comment>
<dbReference type="RefSeq" id="WP_002535460.1">
    <property type="nucleotide sequence ID" value="NZ_ANFM02000002.1"/>
</dbReference>
<reference evidence="1 2" key="1">
    <citation type="journal article" date="2014" name="PLoS ONE">
        <title>Grimontia indica AK16(T), sp. nov., Isolated from a Seawater Sample Reports the Presence of Pathogenic Genes Similar to Vibrio Genus.</title>
        <authorList>
            <person name="Singh A."/>
            <person name="Vaidya B."/>
            <person name="Khatri I."/>
            <person name="Srinivas T.N."/>
            <person name="Subramanian S."/>
            <person name="Korpole S."/>
            <person name="Pinnaka A.K."/>
        </authorList>
    </citation>
    <scope>NUCLEOTIDE SEQUENCE [LARGE SCALE GENOMIC DNA]</scope>
    <source>
        <strain evidence="1 2">AK16</strain>
    </source>
</reference>
<name>R1IWG6_9GAMM</name>
<sequence length="69" mass="8077">MSHLTPDCRIYPFSLVYRFAFSLSERKTDLGEDGKTLFFIEFYLTGAVFRELPLWWAILIGLRISNTGR</sequence>
<evidence type="ECO:0000313" key="2">
    <source>
        <dbReference type="Proteomes" id="UP000011223"/>
    </source>
</evidence>
<keyword evidence="2" id="KW-1185">Reference proteome</keyword>
<proteinExistence type="predicted"/>
<dbReference type="EMBL" id="ANFM02000002">
    <property type="protein sequence ID" value="EOD81812.1"/>
    <property type="molecule type" value="Genomic_DNA"/>
</dbReference>
<organism evidence="1 2">
    <name type="scientific">Grimontia indica</name>
    <dbReference type="NCBI Taxonomy" id="1056512"/>
    <lineage>
        <taxon>Bacteria</taxon>
        <taxon>Pseudomonadati</taxon>
        <taxon>Pseudomonadota</taxon>
        <taxon>Gammaproteobacteria</taxon>
        <taxon>Vibrionales</taxon>
        <taxon>Vibrionaceae</taxon>
        <taxon>Grimontia</taxon>
    </lineage>
</organism>
<dbReference type="AlphaFoldDB" id="R1IWG6"/>
<protein>
    <submittedName>
        <fullName evidence="1">Uncharacterized protein</fullName>
    </submittedName>
</protein>
<dbReference type="Proteomes" id="UP000011223">
    <property type="component" value="Unassembled WGS sequence"/>
</dbReference>
<gene>
    <name evidence="1" type="ORF">D515_01720</name>
</gene>
<evidence type="ECO:0000313" key="1">
    <source>
        <dbReference type="EMBL" id="EOD81812.1"/>
    </source>
</evidence>